<dbReference type="RefSeq" id="WP_102068021.1">
    <property type="nucleotide sequence ID" value="NZ_PDNV01000001.1"/>
</dbReference>
<evidence type="ECO:0000256" key="7">
    <source>
        <dbReference type="ARBA" id="ARBA00048370"/>
    </source>
</evidence>
<dbReference type="PANTHER" id="PTHR23151">
    <property type="entry name" value="DIHYDROLIPOAMIDE ACETYL/SUCCINYL-TRANSFERASE-RELATED"/>
    <property type="match status" value="1"/>
</dbReference>
<dbReference type="InterPro" id="IPR011053">
    <property type="entry name" value="Single_hybrid_motif"/>
</dbReference>
<protein>
    <recommendedName>
        <fullName evidence="8">Acetyltransferase component of pyruvate dehydrogenase complex</fullName>
        <ecNumber evidence="8">2.3.1.12</ecNumber>
    </recommendedName>
</protein>
<dbReference type="OrthoDB" id="2086224at2"/>
<dbReference type="EMBL" id="PDNV01000001">
    <property type="protein sequence ID" value="PLC55540.1"/>
    <property type="molecule type" value="Genomic_DNA"/>
</dbReference>
<evidence type="ECO:0000256" key="2">
    <source>
        <dbReference type="ARBA" id="ARBA00011484"/>
    </source>
</evidence>
<comment type="subunit">
    <text evidence="2">Forms a 24-polypeptide structural core with octahedral symmetry.</text>
</comment>
<dbReference type="Gene3D" id="4.10.320.10">
    <property type="entry name" value="E3-binding domain"/>
    <property type="match status" value="1"/>
</dbReference>
<dbReference type="CDD" id="cd06849">
    <property type="entry name" value="lipoyl_domain"/>
    <property type="match status" value="1"/>
</dbReference>
<dbReference type="PROSITE" id="PS51826">
    <property type="entry name" value="PSBD"/>
    <property type="match status" value="1"/>
</dbReference>
<dbReference type="EC" id="2.3.1.12" evidence="8"/>
<dbReference type="PANTHER" id="PTHR23151:SF90">
    <property type="entry name" value="DIHYDROLIPOYLLYSINE-RESIDUE ACETYLTRANSFERASE COMPONENT OF PYRUVATE DEHYDROGENASE COMPLEX, MITOCHONDRIAL-RELATED"/>
    <property type="match status" value="1"/>
</dbReference>
<keyword evidence="5 8" id="KW-0012">Acyltransferase</keyword>
<dbReference type="InterPro" id="IPR023213">
    <property type="entry name" value="CAT-like_dom_sf"/>
</dbReference>
<comment type="caution">
    <text evidence="11">The sequence shown here is derived from an EMBL/GenBank/DDBJ whole genome shotgun (WGS) entry which is preliminary data.</text>
</comment>
<dbReference type="Pfam" id="PF00364">
    <property type="entry name" value="Biotin_lipoyl"/>
    <property type="match status" value="1"/>
</dbReference>
<dbReference type="PROSITE" id="PS00189">
    <property type="entry name" value="LIPOYL"/>
    <property type="match status" value="1"/>
</dbReference>
<dbReference type="Pfam" id="PF02817">
    <property type="entry name" value="E3_binding"/>
    <property type="match status" value="1"/>
</dbReference>
<evidence type="ECO:0000259" key="9">
    <source>
        <dbReference type="PROSITE" id="PS50968"/>
    </source>
</evidence>
<feature type="domain" description="Lipoyl-binding" evidence="9">
    <location>
        <begin position="2"/>
        <end position="77"/>
    </location>
</feature>
<dbReference type="NCBIfam" id="TIGR01349">
    <property type="entry name" value="PDHac_trf_mito"/>
    <property type="match status" value="1"/>
</dbReference>
<evidence type="ECO:0000259" key="10">
    <source>
        <dbReference type="PROSITE" id="PS51826"/>
    </source>
</evidence>
<evidence type="ECO:0000256" key="5">
    <source>
        <dbReference type="ARBA" id="ARBA00023315"/>
    </source>
</evidence>
<comment type="catalytic activity">
    <reaction evidence="7 8">
        <text>N(6)-[(R)-dihydrolipoyl]-L-lysyl-[protein] + acetyl-CoA = N(6)-[(R)-S(8)-acetyldihydrolipoyl]-L-lysyl-[protein] + CoA</text>
        <dbReference type="Rhea" id="RHEA:17017"/>
        <dbReference type="Rhea" id="RHEA-COMP:10475"/>
        <dbReference type="Rhea" id="RHEA-COMP:10478"/>
        <dbReference type="ChEBI" id="CHEBI:57287"/>
        <dbReference type="ChEBI" id="CHEBI:57288"/>
        <dbReference type="ChEBI" id="CHEBI:83100"/>
        <dbReference type="ChEBI" id="CHEBI:83111"/>
        <dbReference type="EC" id="2.3.1.12"/>
    </reaction>
</comment>
<reference evidence="11 12" key="1">
    <citation type="submission" date="2017-10" db="EMBL/GenBank/DDBJ databases">
        <title>Two draft genome sequences of Pusillimonas sp. strains isolated from a nitrate- and radionuclide-contaminated groundwater in Russia.</title>
        <authorList>
            <person name="Grouzdev D.S."/>
            <person name="Tourova T.P."/>
            <person name="Goeva M.A."/>
            <person name="Babich T.L."/>
            <person name="Sokolova D.S."/>
            <person name="Abdullin R."/>
            <person name="Poltaraus A.B."/>
            <person name="Toshchakov S.V."/>
            <person name="Nazina T.N."/>
        </authorList>
    </citation>
    <scope>NUCLEOTIDE SEQUENCE [LARGE SCALE GENOMIC DNA]</scope>
    <source>
        <strain evidence="11 12">JR1/69-2-13</strain>
    </source>
</reference>
<keyword evidence="11" id="KW-0670">Pyruvate</keyword>
<keyword evidence="3 8" id="KW-0808">Transferase</keyword>
<dbReference type="InterPro" id="IPR003016">
    <property type="entry name" value="2-oxoA_DH_lipoyl-BS"/>
</dbReference>
<evidence type="ECO:0000313" key="12">
    <source>
        <dbReference type="Proteomes" id="UP000234328"/>
    </source>
</evidence>
<evidence type="ECO:0000256" key="1">
    <source>
        <dbReference type="ARBA" id="ARBA00007317"/>
    </source>
</evidence>
<organism evidence="11 12">
    <name type="scientific">Pollutimonas nitritireducens</name>
    <dbReference type="NCBI Taxonomy" id="2045209"/>
    <lineage>
        <taxon>Bacteria</taxon>
        <taxon>Pseudomonadati</taxon>
        <taxon>Pseudomonadota</taxon>
        <taxon>Betaproteobacteria</taxon>
        <taxon>Burkholderiales</taxon>
        <taxon>Alcaligenaceae</taxon>
        <taxon>Pollutimonas</taxon>
    </lineage>
</organism>
<dbReference type="Gene3D" id="3.30.559.10">
    <property type="entry name" value="Chloramphenicol acetyltransferase-like domain"/>
    <property type="match status" value="1"/>
</dbReference>
<dbReference type="InterPro" id="IPR036625">
    <property type="entry name" value="E3-bd_dom_sf"/>
</dbReference>
<evidence type="ECO:0000256" key="3">
    <source>
        <dbReference type="ARBA" id="ARBA00022679"/>
    </source>
</evidence>
<dbReference type="Proteomes" id="UP000234328">
    <property type="component" value="Unassembled WGS sequence"/>
</dbReference>
<comment type="function">
    <text evidence="6">The pyruvate dehydrogenase complex catalyzes the overall conversion of pyruvate to acetyl-CoA and CO(2). It contains multiple copies of three enzymatic components: pyruvate dehydrogenase (E1), dihydrolipoamide acetyltransferase (E2) and lipoamide dehydrogenase (E3).</text>
</comment>
<keyword evidence="12" id="KW-1185">Reference proteome</keyword>
<dbReference type="InterPro" id="IPR045257">
    <property type="entry name" value="E2/Pdx1"/>
</dbReference>
<evidence type="ECO:0000256" key="6">
    <source>
        <dbReference type="ARBA" id="ARBA00025211"/>
    </source>
</evidence>
<dbReference type="GO" id="GO:0006086">
    <property type="term" value="P:pyruvate decarboxylation to acetyl-CoA"/>
    <property type="evidence" value="ECO:0007669"/>
    <property type="project" value="InterPro"/>
</dbReference>
<dbReference type="GO" id="GO:0004742">
    <property type="term" value="F:dihydrolipoyllysine-residue acetyltransferase activity"/>
    <property type="evidence" value="ECO:0007669"/>
    <property type="project" value="UniProtKB-UniRule"/>
</dbReference>
<keyword evidence="4 8" id="KW-0450">Lipoyl</keyword>
<evidence type="ECO:0000313" key="11">
    <source>
        <dbReference type="EMBL" id="PLC55540.1"/>
    </source>
</evidence>
<dbReference type="Pfam" id="PF00198">
    <property type="entry name" value="2-oxoacid_dh"/>
    <property type="match status" value="1"/>
</dbReference>
<dbReference type="AlphaFoldDB" id="A0A2N4UKK9"/>
<dbReference type="SUPFAM" id="SSF51230">
    <property type="entry name" value="Single hybrid motif"/>
    <property type="match status" value="1"/>
</dbReference>
<dbReference type="SUPFAM" id="SSF47005">
    <property type="entry name" value="Peripheral subunit-binding domain of 2-oxo acid dehydrogenase complex"/>
    <property type="match status" value="1"/>
</dbReference>
<dbReference type="SUPFAM" id="SSF52777">
    <property type="entry name" value="CoA-dependent acyltransferases"/>
    <property type="match status" value="1"/>
</dbReference>
<sequence length="410" mass="42773">MAILIRMPEIAANATSAVIASWSRKEGESVAAGDCLAEIETDKAVIELTAEHSGVLGKILVTAGNEVSVGVPIAVLYAQDGEMVDVEALLAAEDGVSQQADASVQDDAAAALLSKGEPGVATQRILASPLARRMALERGVDLSTLGGSGPGGRIVKRDVLSASPNSAPGKQAVGGPAPAVQAADRAYTEIPHSAMRRTIARRLSESKATIPHFYLRADCHVDSLLSLRSQVNAQAGRKITVNDIIIKAVGAALRELPQMNVSWTDGGLRCYRDVDVAVAVSTDAGLITPIVQAVDGKPLSLVAAEIARLAERARKGELAPHEYQGGSFTVSNLGMFGVQEFDAIINPPQAAILAVGAVQQRPAVMEGTLIVASVMTVTLSVDHRAIDGVLAAKWLAVFKRIIENPLSALI</sequence>
<dbReference type="InterPro" id="IPR006257">
    <property type="entry name" value="LAT1"/>
</dbReference>
<dbReference type="InterPro" id="IPR001078">
    <property type="entry name" value="2-oxoacid_DH_actylTfrase"/>
</dbReference>
<proteinExistence type="inferred from homology"/>
<accession>A0A2N4UKK9</accession>
<comment type="cofactor">
    <cofactor evidence="8">
        <name>(R)-lipoate</name>
        <dbReference type="ChEBI" id="CHEBI:83088"/>
    </cofactor>
    <text evidence="8">Binds 1 lipoyl cofactor covalently.</text>
</comment>
<evidence type="ECO:0000256" key="8">
    <source>
        <dbReference type="RuleBase" id="RU361137"/>
    </source>
</evidence>
<dbReference type="PROSITE" id="PS50968">
    <property type="entry name" value="BIOTINYL_LIPOYL"/>
    <property type="match status" value="1"/>
</dbReference>
<gene>
    <name evidence="11" type="ORF">CR155_00330</name>
</gene>
<feature type="domain" description="Peripheral subunit-binding (PSBD)" evidence="10">
    <location>
        <begin position="126"/>
        <end position="163"/>
    </location>
</feature>
<dbReference type="FunFam" id="3.30.559.10:FF:000003">
    <property type="entry name" value="Acetyltransferase component of pyruvate dehydrogenase complex"/>
    <property type="match status" value="1"/>
</dbReference>
<dbReference type="InterPro" id="IPR004167">
    <property type="entry name" value="PSBD"/>
</dbReference>
<comment type="similarity">
    <text evidence="1 8">Belongs to the 2-oxoacid dehydrogenase family.</text>
</comment>
<dbReference type="Gene3D" id="2.40.50.100">
    <property type="match status" value="1"/>
</dbReference>
<name>A0A2N4UKK9_9BURK</name>
<dbReference type="InterPro" id="IPR000089">
    <property type="entry name" value="Biotin_lipoyl"/>
</dbReference>
<evidence type="ECO:0000256" key="4">
    <source>
        <dbReference type="ARBA" id="ARBA00022823"/>
    </source>
</evidence>
<dbReference type="GO" id="GO:0045254">
    <property type="term" value="C:pyruvate dehydrogenase complex"/>
    <property type="evidence" value="ECO:0007669"/>
    <property type="project" value="UniProtKB-UniRule"/>
</dbReference>